<feature type="domain" description="Thioredoxin-like fold" evidence="2">
    <location>
        <begin position="75"/>
        <end position="230"/>
    </location>
</feature>
<protein>
    <submittedName>
        <fullName evidence="3">Protein-disulfide isomerase</fullName>
    </submittedName>
</protein>
<keyword evidence="1" id="KW-1133">Transmembrane helix</keyword>
<name>A0A1G9NY09_9CORY</name>
<evidence type="ECO:0000256" key="1">
    <source>
        <dbReference type="SAM" id="Phobius"/>
    </source>
</evidence>
<dbReference type="Pfam" id="PF13462">
    <property type="entry name" value="Thioredoxin_4"/>
    <property type="match status" value="1"/>
</dbReference>
<reference evidence="4" key="1">
    <citation type="submission" date="2016-10" db="EMBL/GenBank/DDBJ databases">
        <authorList>
            <person name="Varghese N."/>
            <person name="Submissions S."/>
        </authorList>
    </citation>
    <scope>NUCLEOTIDE SEQUENCE [LARGE SCALE GENOMIC DNA]</scope>
    <source>
        <strain evidence="4">DSM 20632</strain>
    </source>
</reference>
<dbReference type="Gene3D" id="3.40.30.10">
    <property type="entry name" value="Glutaredoxin"/>
    <property type="match status" value="1"/>
</dbReference>
<accession>A0A1G9NY09</accession>
<organism evidence="3 4">
    <name type="scientific">Corynebacterium mycetoides</name>
    <dbReference type="NCBI Taxonomy" id="38302"/>
    <lineage>
        <taxon>Bacteria</taxon>
        <taxon>Bacillati</taxon>
        <taxon>Actinomycetota</taxon>
        <taxon>Actinomycetes</taxon>
        <taxon>Mycobacteriales</taxon>
        <taxon>Corynebacteriaceae</taxon>
        <taxon>Corynebacterium</taxon>
    </lineage>
</organism>
<dbReference type="RefSeq" id="WP_092150031.1">
    <property type="nucleotide sequence ID" value="NZ_LT629700.1"/>
</dbReference>
<dbReference type="Proteomes" id="UP000199350">
    <property type="component" value="Chromosome I"/>
</dbReference>
<dbReference type="GO" id="GO:0016853">
    <property type="term" value="F:isomerase activity"/>
    <property type="evidence" value="ECO:0007669"/>
    <property type="project" value="UniProtKB-KW"/>
</dbReference>
<dbReference type="EMBL" id="LT629700">
    <property type="protein sequence ID" value="SDL90907.1"/>
    <property type="molecule type" value="Genomic_DNA"/>
</dbReference>
<keyword evidence="1" id="KW-0812">Transmembrane</keyword>
<keyword evidence="4" id="KW-1185">Reference proteome</keyword>
<dbReference type="SUPFAM" id="SSF52833">
    <property type="entry name" value="Thioredoxin-like"/>
    <property type="match status" value="1"/>
</dbReference>
<gene>
    <name evidence="3" type="ORF">SAMN04488535_1205</name>
</gene>
<dbReference type="InterPro" id="IPR036249">
    <property type="entry name" value="Thioredoxin-like_sf"/>
</dbReference>
<dbReference type="CDD" id="cd02972">
    <property type="entry name" value="DsbA_family"/>
    <property type="match status" value="1"/>
</dbReference>
<evidence type="ECO:0000259" key="2">
    <source>
        <dbReference type="Pfam" id="PF13462"/>
    </source>
</evidence>
<dbReference type="STRING" id="38302.SAMN04488535_1205"/>
<proteinExistence type="predicted"/>
<dbReference type="OrthoDB" id="117402at2"/>
<sequence>MTTRKVQNPNDKGGAGFLWALLAVIAIAALVIGLIVFNGRAQRGEAIAAEMVQADNLEVSYNEGDPYFTLAAADGGDDAPSVDLFEDFSCSYCADLATQTDEHALERIQAGDLAVNVHPMTILDRQGNQYSPGHSTRALAAELALASHGDAEALWNLRAWLLENQQSVYNKVDNDDLADRAKEFGASDEAVQDIRDGAFAEQATATGQANLDYQNEKTGEAYTPRVMRDGEDLVTGSEITNWVDVAAE</sequence>
<keyword evidence="1" id="KW-0472">Membrane</keyword>
<dbReference type="AlphaFoldDB" id="A0A1G9NY09"/>
<evidence type="ECO:0000313" key="3">
    <source>
        <dbReference type="EMBL" id="SDL90907.1"/>
    </source>
</evidence>
<dbReference type="InterPro" id="IPR012336">
    <property type="entry name" value="Thioredoxin-like_fold"/>
</dbReference>
<evidence type="ECO:0000313" key="4">
    <source>
        <dbReference type="Proteomes" id="UP000199350"/>
    </source>
</evidence>
<keyword evidence="3" id="KW-0413">Isomerase</keyword>
<feature type="transmembrane region" description="Helical" evidence="1">
    <location>
        <begin position="16"/>
        <end position="37"/>
    </location>
</feature>